<feature type="transmembrane region" description="Helical" evidence="1">
    <location>
        <begin position="99"/>
        <end position="117"/>
    </location>
</feature>
<reference evidence="2 3" key="1">
    <citation type="submission" date="2007-07" db="EMBL/GenBank/DDBJ databases">
        <title>Annotation of Clostridium perfringens E str. JGS1987.</title>
        <authorList>
            <person name="Paulsen I."/>
            <person name="Sebastian Y."/>
        </authorList>
    </citation>
    <scope>NUCLEOTIDE SEQUENCE [LARGE SCALE GENOMIC DNA]</scope>
    <source>
        <strain evidence="3">E str. JGS1987</strain>
    </source>
</reference>
<feature type="transmembrane region" description="Helical" evidence="1">
    <location>
        <begin position="162"/>
        <end position="180"/>
    </location>
</feature>
<proteinExistence type="predicted"/>
<dbReference type="RefSeq" id="WP_004456612.1">
    <property type="nucleotide sequence ID" value="NZ_ABDW01000006.1"/>
</dbReference>
<accession>B1BR23</accession>
<name>B1BR23_CLOPF</name>
<dbReference type="EMBL" id="ABDW01000006">
    <property type="protein sequence ID" value="EDT15853.1"/>
    <property type="molecule type" value="Genomic_DNA"/>
</dbReference>
<evidence type="ECO:0000313" key="2">
    <source>
        <dbReference type="EMBL" id="EDT15853.1"/>
    </source>
</evidence>
<keyword evidence="1" id="KW-0472">Membrane</keyword>
<sequence>MKKHNEFLLKSKDLIEKYSSKFIFSLGLAGLITLYITTFCSIKLNQYLKWSDHIYNIITSKNIEGPIYIEQFILIISIISIMAAPLLNKKFSKSFWKIFFFNFISFVEIISFVSIFIKGEINNLFIISTIITFTYLIWIIIDILKFIDKWIRIKKSSDNQFDLVKLTFIWGIILLLIVFFK</sequence>
<keyword evidence="1" id="KW-0812">Transmembrane</keyword>
<evidence type="ECO:0000313" key="3">
    <source>
        <dbReference type="Proteomes" id="UP000005337"/>
    </source>
</evidence>
<gene>
    <name evidence="2" type="ORF">AC3_A0151</name>
</gene>
<organism evidence="2 3">
    <name type="scientific">Clostridium perfringens E str. JGS1987</name>
    <dbReference type="NCBI Taxonomy" id="451755"/>
    <lineage>
        <taxon>Bacteria</taxon>
        <taxon>Bacillati</taxon>
        <taxon>Bacillota</taxon>
        <taxon>Clostridia</taxon>
        <taxon>Eubacteriales</taxon>
        <taxon>Clostridiaceae</taxon>
        <taxon>Clostridium</taxon>
    </lineage>
</organism>
<dbReference type="Proteomes" id="UP000005337">
    <property type="component" value="Unassembled WGS sequence"/>
</dbReference>
<feature type="transmembrane region" description="Helical" evidence="1">
    <location>
        <begin position="21"/>
        <end position="45"/>
    </location>
</feature>
<protein>
    <submittedName>
        <fullName evidence="2">Uncharacterized protein</fullName>
    </submittedName>
</protein>
<dbReference type="AlphaFoldDB" id="B1BR23"/>
<feature type="transmembrane region" description="Helical" evidence="1">
    <location>
        <begin position="65"/>
        <end position="87"/>
    </location>
</feature>
<feature type="transmembrane region" description="Helical" evidence="1">
    <location>
        <begin position="123"/>
        <end position="141"/>
    </location>
</feature>
<keyword evidence="1" id="KW-1133">Transmembrane helix</keyword>
<comment type="caution">
    <text evidence="2">The sequence shown here is derived from an EMBL/GenBank/DDBJ whole genome shotgun (WGS) entry which is preliminary data.</text>
</comment>
<evidence type="ECO:0000256" key="1">
    <source>
        <dbReference type="SAM" id="Phobius"/>
    </source>
</evidence>